<reference evidence="3" key="1">
    <citation type="submission" date="2022-11" db="UniProtKB">
        <authorList>
            <consortium name="WormBaseParasite"/>
        </authorList>
    </citation>
    <scope>IDENTIFICATION</scope>
</reference>
<name>A0A915EJJ1_9BILA</name>
<protein>
    <recommendedName>
        <fullName evidence="1">Domain of unknown function DB domain-containing protein</fullName>
    </recommendedName>
</protein>
<organism evidence="2 3">
    <name type="scientific">Ditylenchus dipsaci</name>
    <dbReference type="NCBI Taxonomy" id="166011"/>
    <lineage>
        <taxon>Eukaryota</taxon>
        <taxon>Metazoa</taxon>
        <taxon>Ecdysozoa</taxon>
        <taxon>Nematoda</taxon>
        <taxon>Chromadorea</taxon>
        <taxon>Rhabditida</taxon>
        <taxon>Tylenchina</taxon>
        <taxon>Tylenchomorpha</taxon>
        <taxon>Sphaerularioidea</taxon>
        <taxon>Anguinidae</taxon>
        <taxon>Anguininae</taxon>
        <taxon>Ditylenchus</taxon>
    </lineage>
</organism>
<dbReference type="Proteomes" id="UP000887574">
    <property type="component" value="Unplaced"/>
</dbReference>
<evidence type="ECO:0000313" key="2">
    <source>
        <dbReference type="Proteomes" id="UP000887574"/>
    </source>
</evidence>
<proteinExistence type="predicted"/>
<evidence type="ECO:0000259" key="1">
    <source>
        <dbReference type="Pfam" id="PF01682"/>
    </source>
</evidence>
<feature type="domain" description="Domain of unknown function DB" evidence="1">
    <location>
        <begin position="14"/>
        <end position="104"/>
    </location>
</feature>
<dbReference type="InterPro" id="IPR002602">
    <property type="entry name" value="DB"/>
</dbReference>
<dbReference type="AlphaFoldDB" id="A0A915EJJ1"/>
<accession>A0A915EJJ1</accession>
<evidence type="ECO:0000313" key="3">
    <source>
        <dbReference type="WBParaSite" id="jg6982"/>
    </source>
</evidence>
<keyword evidence="2" id="KW-1185">Reference proteome</keyword>
<dbReference type="WBParaSite" id="jg6982">
    <property type="protein sequence ID" value="jg6982"/>
    <property type="gene ID" value="jg6982"/>
</dbReference>
<dbReference type="PANTHER" id="PTHR21679">
    <property type="entry name" value="DOMAIN OF UNKNOWN FUNCTION DB DOMAIN-CONTAINING PROTEIN-RELATED"/>
    <property type="match status" value="1"/>
</dbReference>
<sequence length="111" mass="12217">MASADQQDDEFAACCTEAGFNCTNLCHYPPAAIGRPEMTCILDMFNPWIKCYANGKDNRECCKAAGVTGQYEKCLDFCNGVDPQYTPSSAYINCPEIRTAIVKCNHDSRIG</sequence>
<dbReference type="Pfam" id="PF01682">
    <property type="entry name" value="DB"/>
    <property type="match status" value="1"/>
</dbReference>